<dbReference type="GO" id="GO:0006355">
    <property type="term" value="P:regulation of DNA-templated transcription"/>
    <property type="evidence" value="ECO:0007669"/>
    <property type="project" value="InterPro"/>
</dbReference>
<dbReference type="AlphaFoldDB" id="A0A5A9XGK8"/>
<name>A0A5A9XGK8_9BACT</name>
<dbReference type="EMBL" id="SRSD01000004">
    <property type="protein sequence ID" value="KAA0892332.1"/>
    <property type="molecule type" value="Genomic_DNA"/>
</dbReference>
<dbReference type="InterPro" id="IPR018314">
    <property type="entry name" value="RsmB/NOL1/NOP2-like_CS"/>
</dbReference>
<dbReference type="Pfam" id="PF01189">
    <property type="entry name" value="Methyltr_RsmB-F"/>
    <property type="match status" value="1"/>
</dbReference>
<dbReference type="PANTHER" id="PTHR22807">
    <property type="entry name" value="NOP2 YEAST -RELATED NOL1/NOP2/FMU SUN DOMAIN-CONTAINING"/>
    <property type="match status" value="1"/>
</dbReference>
<evidence type="ECO:0000256" key="3">
    <source>
        <dbReference type="ARBA" id="ARBA00007494"/>
    </source>
</evidence>
<evidence type="ECO:0000256" key="2">
    <source>
        <dbReference type="ARBA" id="ARBA00004496"/>
    </source>
</evidence>
<comment type="catalytic activity">
    <reaction evidence="13">
        <text>cytidine(967) in 16S rRNA + S-adenosyl-L-methionine = 5-methylcytidine(967) in 16S rRNA + S-adenosyl-L-homocysteine + H(+)</text>
        <dbReference type="Rhea" id="RHEA:42748"/>
        <dbReference type="Rhea" id="RHEA-COMP:10219"/>
        <dbReference type="Rhea" id="RHEA-COMP:10220"/>
        <dbReference type="ChEBI" id="CHEBI:15378"/>
        <dbReference type="ChEBI" id="CHEBI:57856"/>
        <dbReference type="ChEBI" id="CHEBI:59789"/>
        <dbReference type="ChEBI" id="CHEBI:74483"/>
        <dbReference type="ChEBI" id="CHEBI:82748"/>
        <dbReference type="EC" id="2.1.1.176"/>
    </reaction>
</comment>
<dbReference type="InterPro" id="IPR054728">
    <property type="entry name" value="RsmB-like_ferredoxin"/>
</dbReference>
<evidence type="ECO:0000256" key="12">
    <source>
        <dbReference type="ARBA" id="ARBA00031088"/>
    </source>
</evidence>
<proteinExistence type="inferred from homology"/>
<dbReference type="Gene3D" id="3.40.50.150">
    <property type="entry name" value="Vaccinia Virus protein VP39"/>
    <property type="match status" value="1"/>
</dbReference>
<dbReference type="GO" id="GO:0003723">
    <property type="term" value="F:RNA binding"/>
    <property type="evidence" value="ECO:0007669"/>
    <property type="project" value="UniProtKB-UniRule"/>
</dbReference>
<dbReference type="InterPro" id="IPR004573">
    <property type="entry name" value="rRNA_ssu_MeTfrase_B"/>
</dbReference>
<feature type="binding site" evidence="14">
    <location>
        <begin position="264"/>
        <end position="270"/>
    </location>
    <ligand>
        <name>S-adenosyl-L-methionine</name>
        <dbReference type="ChEBI" id="CHEBI:59789"/>
    </ligand>
</feature>
<gene>
    <name evidence="16" type="primary">rsmB</name>
    <name evidence="16" type="ORF">ET418_08680</name>
</gene>
<evidence type="ECO:0000313" key="16">
    <source>
        <dbReference type="EMBL" id="KAA0892332.1"/>
    </source>
</evidence>
<evidence type="ECO:0000256" key="4">
    <source>
        <dbReference type="ARBA" id="ARBA00012140"/>
    </source>
</evidence>
<evidence type="ECO:0000256" key="9">
    <source>
        <dbReference type="ARBA" id="ARBA00022691"/>
    </source>
</evidence>
<dbReference type="InterPro" id="IPR049560">
    <property type="entry name" value="MeTrfase_RsmB-F_NOP2_cat"/>
</dbReference>
<dbReference type="PANTHER" id="PTHR22807:SF61">
    <property type="entry name" value="NOL1_NOP2_SUN FAMILY PROTEIN _ ANTITERMINATION NUSB DOMAIN-CONTAINING PROTEIN"/>
    <property type="match status" value="1"/>
</dbReference>
<evidence type="ECO:0000256" key="5">
    <source>
        <dbReference type="ARBA" id="ARBA00022490"/>
    </source>
</evidence>
<dbReference type="Gene3D" id="1.10.940.10">
    <property type="entry name" value="NusB-like"/>
    <property type="match status" value="1"/>
</dbReference>
<dbReference type="InterPro" id="IPR006027">
    <property type="entry name" value="NusB_RsmB_TIM44"/>
</dbReference>
<keyword evidence="5" id="KW-0963">Cytoplasm</keyword>
<dbReference type="PROSITE" id="PS51686">
    <property type="entry name" value="SAM_MT_RSMB_NOP"/>
    <property type="match status" value="1"/>
</dbReference>
<protein>
    <recommendedName>
        <fullName evidence="4">16S rRNA (cytosine(967)-C(5))-methyltransferase</fullName>
        <ecNumber evidence="4">2.1.1.176</ecNumber>
    </recommendedName>
    <alternativeName>
        <fullName evidence="11">16S rRNA m5C967 methyltransferase</fullName>
    </alternativeName>
    <alternativeName>
        <fullName evidence="12">rRNA (cytosine-C(5)-)-methyltransferase RsmB</fullName>
    </alternativeName>
</protein>
<evidence type="ECO:0000256" key="8">
    <source>
        <dbReference type="ARBA" id="ARBA00022679"/>
    </source>
</evidence>
<evidence type="ECO:0000256" key="7">
    <source>
        <dbReference type="ARBA" id="ARBA00022603"/>
    </source>
</evidence>
<dbReference type="InterPro" id="IPR035926">
    <property type="entry name" value="NusB-like_sf"/>
</dbReference>
<dbReference type="FunFam" id="3.40.50.150:FF:000257">
    <property type="entry name" value="16S rRNA methyltransferase"/>
    <property type="match status" value="1"/>
</dbReference>
<dbReference type="NCBIfam" id="TIGR00446">
    <property type="entry name" value="nop2p"/>
    <property type="match status" value="1"/>
</dbReference>
<reference evidence="16 17" key="1">
    <citation type="submission" date="2019-04" db="EMBL/GenBank/DDBJ databases">
        <title>Geobacter ruber sp. nov., ferric-reducing bacteria isolated from paddy soil.</title>
        <authorList>
            <person name="Xu Z."/>
            <person name="Masuda Y."/>
            <person name="Itoh H."/>
            <person name="Senoo K."/>
        </authorList>
    </citation>
    <scope>NUCLEOTIDE SEQUENCE [LARGE SCALE GENOMIC DNA]</scope>
    <source>
        <strain evidence="16 17">Red88</strain>
    </source>
</reference>
<dbReference type="Proteomes" id="UP000324298">
    <property type="component" value="Unassembled WGS sequence"/>
</dbReference>
<dbReference type="CDD" id="cd02440">
    <property type="entry name" value="AdoMet_MTases"/>
    <property type="match status" value="1"/>
</dbReference>
<comment type="function">
    <text evidence="1">Specifically methylates the cytosine at position 967 (m5C967) of 16S rRNA.</text>
</comment>
<keyword evidence="9 14" id="KW-0949">S-adenosyl-L-methionine</keyword>
<evidence type="ECO:0000256" key="11">
    <source>
        <dbReference type="ARBA" id="ARBA00030399"/>
    </source>
</evidence>
<keyword evidence="17" id="KW-1185">Reference proteome</keyword>
<organism evidence="16 17">
    <name type="scientific">Oryzomonas rubra</name>
    <dbReference type="NCBI Taxonomy" id="2509454"/>
    <lineage>
        <taxon>Bacteria</taxon>
        <taxon>Pseudomonadati</taxon>
        <taxon>Thermodesulfobacteriota</taxon>
        <taxon>Desulfuromonadia</taxon>
        <taxon>Geobacterales</taxon>
        <taxon>Geobacteraceae</taxon>
        <taxon>Oryzomonas</taxon>
    </lineage>
</organism>
<dbReference type="Pfam" id="PF22458">
    <property type="entry name" value="RsmF-B_ferredox"/>
    <property type="match status" value="1"/>
</dbReference>
<dbReference type="EC" id="2.1.1.176" evidence="4"/>
<evidence type="ECO:0000256" key="10">
    <source>
        <dbReference type="ARBA" id="ARBA00022884"/>
    </source>
</evidence>
<dbReference type="OrthoDB" id="9810297at2"/>
<dbReference type="GO" id="GO:0008649">
    <property type="term" value="F:rRNA methyltransferase activity"/>
    <property type="evidence" value="ECO:0007669"/>
    <property type="project" value="InterPro"/>
</dbReference>
<evidence type="ECO:0000256" key="6">
    <source>
        <dbReference type="ARBA" id="ARBA00022552"/>
    </source>
</evidence>
<feature type="domain" description="SAM-dependent MTase RsmB/NOP-type" evidence="15">
    <location>
        <begin position="174"/>
        <end position="449"/>
    </location>
</feature>
<dbReference type="NCBIfam" id="NF011494">
    <property type="entry name" value="PRK14902.1"/>
    <property type="match status" value="1"/>
</dbReference>
<keyword evidence="10 14" id="KW-0694">RNA-binding</keyword>
<dbReference type="InterPro" id="IPR001678">
    <property type="entry name" value="MeTrfase_RsmB-F_NOP2_dom"/>
</dbReference>
<comment type="similarity">
    <text evidence="3 14">Belongs to the class I-like SAM-binding methyltransferase superfamily. RsmB/NOP family.</text>
</comment>
<feature type="binding site" evidence="14">
    <location>
        <position position="315"/>
    </location>
    <ligand>
        <name>S-adenosyl-L-methionine</name>
        <dbReference type="ChEBI" id="CHEBI:59789"/>
    </ligand>
</feature>
<dbReference type="GO" id="GO:0005737">
    <property type="term" value="C:cytoplasm"/>
    <property type="evidence" value="ECO:0007669"/>
    <property type="project" value="UniProtKB-SubCell"/>
</dbReference>
<dbReference type="InterPro" id="IPR029063">
    <property type="entry name" value="SAM-dependent_MTases_sf"/>
</dbReference>
<feature type="binding site" evidence="14">
    <location>
        <position position="333"/>
    </location>
    <ligand>
        <name>S-adenosyl-L-methionine</name>
        <dbReference type="ChEBI" id="CHEBI:59789"/>
    </ligand>
</feature>
<feature type="active site" description="Nucleophile" evidence="14">
    <location>
        <position position="386"/>
    </location>
</feature>
<evidence type="ECO:0000256" key="13">
    <source>
        <dbReference type="ARBA" id="ARBA00047283"/>
    </source>
</evidence>
<evidence type="ECO:0000256" key="14">
    <source>
        <dbReference type="PROSITE-ProRule" id="PRU01023"/>
    </source>
</evidence>
<dbReference type="NCBIfam" id="TIGR00563">
    <property type="entry name" value="rsmB"/>
    <property type="match status" value="1"/>
</dbReference>
<accession>A0A5A9XGK8</accession>
<dbReference type="PROSITE" id="PS01153">
    <property type="entry name" value="NOL1_NOP2_SUN"/>
    <property type="match status" value="1"/>
</dbReference>
<keyword evidence="7 14" id="KW-0489">Methyltransferase</keyword>
<sequence>MAPSTANPRQAACQVLLRIAKEGGFADRLIDHELEKGHLIGPDRGLFPELVFGVLRRRGSLDHILAQLVDKPLDTLQPQALTILRLGLYQLAYLDRIPESAAVNESVNLARETVPRAGGLINAVLRNYLRRKDGLTFPDPAANPAASIAARHSQPEWLVAQWLGQLDFPEAEALAEASSRQPPLTLRANTLRTTRDELLRLFTESGVSAVPCCHSPHGIQVEGRHQIPTLPGYREGLFCVQDEASQMVALFLAPQPGERVLDCCAAPGGKATHLAQLLANRGELLATDISRTKLPVIREAAQRLGIDCLAVATVDLHRPETFPTGGFDRVLLDAPCSGLGVIRRNPEAKWRLTPDDIQRLAAAQKAMCANAATMVKNGGILVYSTCSTSREENEQVVQDFLSRHPDYVLEDLNGLFPDHRELFTAEGMFRAWPHRHNMDGFFAARLRKL</sequence>
<dbReference type="SUPFAM" id="SSF53335">
    <property type="entry name" value="S-adenosyl-L-methionine-dependent methyltransferases"/>
    <property type="match status" value="1"/>
</dbReference>
<evidence type="ECO:0000256" key="1">
    <source>
        <dbReference type="ARBA" id="ARBA00002724"/>
    </source>
</evidence>
<dbReference type="InterPro" id="IPR023267">
    <property type="entry name" value="RCMT"/>
</dbReference>
<evidence type="ECO:0000259" key="15">
    <source>
        <dbReference type="PROSITE" id="PS51686"/>
    </source>
</evidence>
<comment type="subcellular location">
    <subcellularLocation>
        <location evidence="2">Cytoplasm</location>
    </subcellularLocation>
</comment>
<evidence type="ECO:0000313" key="17">
    <source>
        <dbReference type="Proteomes" id="UP000324298"/>
    </source>
</evidence>
<comment type="caution">
    <text evidence="16">The sequence shown here is derived from an EMBL/GenBank/DDBJ whole genome shotgun (WGS) entry which is preliminary data.</text>
</comment>
<dbReference type="InterPro" id="IPR011023">
    <property type="entry name" value="Nop2p"/>
</dbReference>
<dbReference type="PRINTS" id="PR02008">
    <property type="entry name" value="RCMTFAMILY"/>
</dbReference>
<feature type="binding site" evidence="14">
    <location>
        <position position="288"/>
    </location>
    <ligand>
        <name>S-adenosyl-L-methionine</name>
        <dbReference type="ChEBI" id="CHEBI:59789"/>
    </ligand>
</feature>
<dbReference type="Gene3D" id="3.30.70.1170">
    <property type="entry name" value="Sun protein, domain 3"/>
    <property type="match status" value="1"/>
</dbReference>
<dbReference type="Pfam" id="PF01029">
    <property type="entry name" value="NusB"/>
    <property type="match status" value="1"/>
</dbReference>
<keyword evidence="8 14" id="KW-0808">Transferase</keyword>
<dbReference type="SUPFAM" id="SSF48013">
    <property type="entry name" value="NusB-like"/>
    <property type="match status" value="1"/>
</dbReference>
<keyword evidence="6" id="KW-0698">rRNA processing</keyword>